<dbReference type="Proteomes" id="UP001356427">
    <property type="component" value="Unassembled WGS sequence"/>
</dbReference>
<evidence type="ECO:0000313" key="2">
    <source>
        <dbReference type="Proteomes" id="UP001356427"/>
    </source>
</evidence>
<protein>
    <submittedName>
        <fullName evidence="1">Uncharacterized protein</fullName>
    </submittedName>
</protein>
<reference evidence="1 2" key="1">
    <citation type="submission" date="2021-04" db="EMBL/GenBank/DDBJ databases">
        <authorList>
            <person name="De Guttry C."/>
            <person name="Zahm M."/>
            <person name="Klopp C."/>
            <person name="Cabau C."/>
            <person name="Louis A."/>
            <person name="Berthelot C."/>
            <person name="Parey E."/>
            <person name="Roest Crollius H."/>
            <person name="Montfort J."/>
            <person name="Robinson-Rechavi M."/>
            <person name="Bucao C."/>
            <person name="Bouchez O."/>
            <person name="Gislard M."/>
            <person name="Lluch J."/>
            <person name="Milhes M."/>
            <person name="Lampietro C."/>
            <person name="Lopez Roques C."/>
            <person name="Donnadieu C."/>
            <person name="Braasch I."/>
            <person name="Desvignes T."/>
            <person name="Postlethwait J."/>
            <person name="Bobe J."/>
            <person name="Wedekind C."/>
            <person name="Guiguen Y."/>
        </authorList>
    </citation>
    <scope>NUCLEOTIDE SEQUENCE [LARGE SCALE GENOMIC DNA]</scope>
    <source>
        <strain evidence="1">Cs_M1</strain>
        <tissue evidence="1">Blood</tissue>
    </source>
</reference>
<dbReference type="EMBL" id="JAGTTL010000003">
    <property type="protein sequence ID" value="KAK6325479.1"/>
    <property type="molecule type" value="Genomic_DNA"/>
</dbReference>
<proteinExistence type="predicted"/>
<evidence type="ECO:0000313" key="1">
    <source>
        <dbReference type="EMBL" id="KAK6325479.1"/>
    </source>
</evidence>
<comment type="caution">
    <text evidence="1">The sequence shown here is derived from an EMBL/GenBank/DDBJ whole genome shotgun (WGS) entry which is preliminary data.</text>
</comment>
<name>A0AAN8M9S3_9TELE</name>
<keyword evidence="2" id="KW-1185">Reference proteome</keyword>
<organism evidence="1 2">
    <name type="scientific">Coregonus suidteri</name>
    <dbReference type="NCBI Taxonomy" id="861788"/>
    <lineage>
        <taxon>Eukaryota</taxon>
        <taxon>Metazoa</taxon>
        <taxon>Chordata</taxon>
        <taxon>Craniata</taxon>
        <taxon>Vertebrata</taxon>
        <taxon>Euteleostomi</taxon>
        <taxon>Actinopterygii</taxon>
        <taxon>Neopterygii</taxon>
        <taxon>Teleostei</taxon>
        <taxon>Protacanthopterygii</taxon>
        <taxon>Salmoniformes</taxon>
        <taxon>Salmonidae</taxon>
        <taxon>Coregoninae</taxon>
        <taxon>Coregonus</taxon>
    </lineage>
</organism>
<accession>A0AAN8M9S3</accession>
<dbReference type="AlphaFoldDB" id="A0AAN8M9S3"/>
<sequence length="68" mass="7468">MRAVCVLGLGLLRPAPESLILRCRPGIGLPAGIVPRRVSLTGRSSAWTNTTVLHHDKGRLLEHLGWYK</sequence>
<gene>
    <name evidence="1" type="ORF">J4Q44_G00048210</name>
</gene>